<gene>
    <name evidence="3" type="ORF">JN12_00470</name>
</gene>
<dbReference type="NCBIfam" id="TIGR01905">
    <property type="entry name" value="paired_CXXCH_1"/>
    <property type="match status" value="3"/>
</dbReference>
<dbReference type="EMBL" id="VLLN01000002">
    <property type="protein sequence ID" value="TWJ33059.1"/>
    <property type="molecule type" value="Genomic_DNA"/>
</dbReference>
<dbReference type="Gene3D" id="1.10.1130.10">
    <property type="entry name" value="Flavocytochrome C3, Chain A"/>
    <property type="match status" value="1"/>
</dbReference>
<dbReference type="SUPFAM" id="SSF48695">
    <property type="entry name" value="Multiheme cytochromes"/>
    <property type="match status" value="1"/>
</dbReference>
<organism evidence="3 4">
    <name type="scientific">Geobacter argillaceus</name>
    <dbReference type="NCBI Taxonomy" id="345631"/>
    <lineage>
        <taxon>Bacteria</taxon>
        <taxon>Pseudomonadati</taxon>
        <taxon>Thermodesulfobacteriota</taxon>
        <taxon>Desulfuromonadia</taxon>
        <taxon>Geobacterales</taxon>
        <taxon>Geobacteraceae</taxon>
        <taxon>Geobacter</taxon>
    </lineage>
</organism>
<dbReference type="PANTHER" id="PTHR35038:SF6">
    <property type="entry name" value="SURFACE LOCALIZED DECAHEME CYTOCHROME C LIPOPROTEIN"/>
    <property type="match status" value="1"/>
</dbReference>
<evidence type="ECO:0000313" key="4">
    <source>
        <dbReference type="Proteomes" id="UP000319449"/>
    </source>
</evidence>
<dbReference type="Gene3D" id="3.90.10.10">
    <property type="entry name" value="Cytochrome C3"/>
    <property type="match status" value="1"/>
</dbReference>
<proteinExistence type="predicted"/>
<dbReference type="PANTHER" id="PTHR35038">
    <property type="entry name" value="DISSIMILATORY SULFITE REDUCTASE SIRA"/>
    <property type="match status" value="1"/>
</dbReference>
<feature type="domain" description="Doubled CXXCH motif" evidence="2">
    <location>
        <begin position="201"/>
        <end position="222"/>
    </location>
</feature>
<dbReference type="AlphaFoldDB" id="A0A562WRM0"/>
<dbReference type="Proteomes" id="UP000319449">
    <property type="component" value="Unassembled WGS sequence"/>
</dbReference>
<feature type="domain" description="Doubled CXXCH motif" evidence="2">
    <location>
        <begin position="74"/>
        <end position="111"/>
    </location>
</feature>
<feature type="domain" description="Doubled CXXCH motif" evidence="2">
    <location>
        <begin position="120"/>
        <end position="168"/>
    </location>
</feature>
<feature type="domain" description="Doubled CXXCH motif" evidence="2">
    <location>
        <begin position="29"/>
        <end position="66"/>
    </location>
</feature>
<name>A0A562WRM0_9BACT</name>
<comment type="caution">
    <text evidence="3">The sequence shown here is derived from an EMBL/GenBank/DDBJ whole genome shotgun (WGS) entry which is preliminary data.</text>
</comment>
<accession>A0A562WRM0</accession>
<reference evidence="3 4" key="1">
    <citation type="submission" date="2019-07" db="EMBL/GenBank/DDBJ databases">
        <title>Genomic Encyclopedia of Archaeal and Bacterial Type Strains, Phase II (KMG-II): from individual species to whole genera.</title>
        <authorList>
            <person name="Goeker M."/>
        </authorList>
    </citation>
    <scope>NUCLEOTIDE SEQUENCE [LARGE SCALE GENOMIC DNA]</scope>
    <source>
        <strain evidence="3 4">ATCC BAA-1139</strain>
    </source>
</reference>
<dbReference type="InterPro" id="IPR051829">
    <property type="entry name" value="Multiheme_Cytochr_ET"/>
</dbReference>
<keyword evidence="4" id="KW-1185">Reference proteome</keyword>
<keyword evidence="1" id="KW-0732">Signal</keyword>
<evidence type="ECO:0000313" key="3">
    <source>
        <dbReference type="EMBL" id="TWJ33059.1"/>
    </source>
</evidence>
<sequence length="263" mass="28808">MTASVQLVEGGTKLCKTCHSTFLAGRSVHNPVAAGECGACHEVHRSRFKKLLKSPVTELCVTCHHAAITGKVVHAPVAAGDCLGCHEPHHSSNRRLLKERGASLCFNCHRKSIAEGESVHQPVAEGDCMGCHTPHASAEKGLLVRHYAEGMYLPYRDDQYALCYGCHTPLLAQEERTLSRTAFRNGDLNLHAAHVNLPDHGRSCKVCHDPHASSQPSLLKRRITGYGRWEIPLSYTRGVAGGTCMVGCHKTRMYDRLSPVMNE</sequence>
<dbReference type="InterPro" id="IPR010177">
    <property type="entry name" value="Paired_CXXCH_1"/>
</dbReference>
<dbReference type="Pfam" id="PF09699">
    <property type="entry name" value="Paired_CXXCH_1"/>
    <property type="match status" value="4"/>
</dbReference>
<evidence type="ECO:0000256" key="1">
    <source>
        <dbReference type="ARBA" id="ARBA00022729"/>
    </source>
</evidence>
<protein>
    <submittedName>
        <fullName evidence="3">Putative CXXCH cytochrome family protein</fullName>
    </submittedName>
</protein>
<dbReference type="GO" id="GO:0016491">
    <property type="term" value="F:oxidoreductase activity"/>
    <property type="evidence" value="ECO:0007669"/>
    <property type="project" value="TreeGrafter"/>
</dbReference>
<evidence type="ECO:0000259" key="2">
    <source>
        <dbReference type="Pfam" id="PF09699"/>
    </source>
</evidence>
<dbReference type="InterPro" id="IPR036280">
    <property type="entry name" value="Multihaem_cyt_sf"/>
</dbReference>